<evidence type="ECO:0000256" key="1">
    <source>
        <dbReference type="SAM" id="Phobius"/>
    </source>
</evidence>
<dbReference type="AlphaFoldDB" id="A0A516KKJ0"/>
<protein>
    <submittedName>
        <fullName evidence="2">Uncharacterized protein</fullName>
    </submittedName>
</protein>
<keyword evidence="3" id="KW-1185">Reference proteome</keyword>
<evidence type="ECO:0000313" key="2">
    <source>
        <dbReference type="EMBL" id="QDP41901.1"/>
    </source>
</evidence>
<dbReference type="RefSeq" id="WP_143896900.1">
    <property type="nucleotide sequence ID" value="NZ_CP041666.1"/>
</dbReference>
<dbReference type="KEGG" id="aqt:FN924_18030"/>
<dbReference type="EMBL" id="CP041666">
    <property type="protein sequence ID" value="QDP41901.1"/>
    <property type="molecule type" value="Genomic_DNA"/>
</dbReference>
<evidence type="ECO:0000313" key="3">
    <source>
        <dbReference type="Proteomes" id="UP000315215"/>
    </source>
</evidence>
<keyword evidence="1" id="KW-1133">Transmembrane helix</keyword>
<keyword evidence="1" id="KW-0812">Transmembrane</keyword>
<keyword evidence="1" id="KW-0472">Membrane</keyword>
<gene>
    <name evidence="2" type="ORF">FN924_18030</name>
</gene>
<dbReference type="Proteomes" id="UP000315215">
    <property type="component" value="Chromosome"/>
</dbReference>
<reference evidence="2 3" key="1">
    <citation type="submission" date="2019-07" db="EMBL/GenBank/DDBJ databases">
        <authorList>
            <person name="Li J."/>
        </authorList>
    </citation>
    <scope>NUCLEOTIDE SEQUENCE [LARGE SCALE GENOMIC DNA]</scope>
    <source>
        <strain evidence="2 3">TKL69</strain>
    </source>
</reference>
<accession>A0A516KKJ0</accession>
<organism evidence="2 3">
    <name type="scientific">Radiobacillus deserti</name>
    <dbReference type="NCBI Taxonomy" id="2594883"/>
    <lineage>
        <taxon>Bacteria</taxon>
        <taxon>Bacillati</taxon>
        <taxon>Bacillota</taxon>
        <taxon>Bacilli</taxon>
        <taxon>Bacillales</taxon>
        <taxon>Bacillaceae</taxon>
        <taxon>Radiobacillus</taxon>
    </lineage>
</organism>
<proteinExistence type="predicted"/>
<feature type="transmembrane region" description="Helical" evidence="1">
    <location>
        <begin position="28"/>
        <end position="46"/>
    </location>
</feature>
<feature type="transmembrane region" description="Helical" evidence="1">
    <location>
        <begin position="58"/>
        <end position="75"/>
    </location>
</feature>
<name>A0A516KKJ0_9BACI</name>
<sequence>MRLIFLWIFLTTFIISYLTIYDYLECRAVTILINLLFLALSVYFMFQLKKERNKQDLVLFGLLILFIIISLCLIIF</sequence>